<comment type="caution">
    <text evidence="1">The sequence shown here is derived from an EMBL/GenBank/DDBJ whole genome shotgun (WGS) entry which is preliminary data.</text>
</comment>
<evidence type="ECO:0000313" key="2">
    <source>
        <dbReference type="Proteomes" id="UP000060630"/>
    </source>
</evidence>
<proteinExistence type="predicted"/>
<accession>A0A102YD40</accession>
<sequence>MRQPEPVVLSALEVCNQLIHYYWMETLSEGRAFTSMLVFSDYKRHTWAYEIRIEDLLQLFSVFGDDSSAVVGTESKWDNKKQDYVVTKAWGPGDSLAD</sequence>
<dbReference type="Proteomes" id="UP000060630">
    <property type="component" value="Unassembled WGS sequence"/>
</dbReference>
<name>A0A102YD40_9BURK</name>
<gene>
    <name evidence="1" type="ORF">WL29_28875</name>
</gene>
<dbReference type="EMBL" id="LPHD01000079">
    <property type="protein sequence ID" value="KWA81666.1"/>
    <property type="molecule type" value="Genomic_DNA"/>
</dbReference>
<protein>
    <submittedName>
        <fullName evidence="1">Uncharacterized protein</fullName>
    </submittedName>
</protein>
<reference evidence="1 2" key="1">
    <citation type="submission" date="2015-11" db="EMBL/GenBank/DDBJ databases">
        <title>Expanding the genomic diversity of Burkholderia species for the development of highly accurate diagnostics.</title>
        <authorList>
            <person name="Sahl J."/>
            <person name="Keim P."/>
            <person name="Wagner D."/>
        </authorList>
    </citation>
    <scope>NUCLEOTIDE SEQUENCE [LARGE SCALE GENOMIC DNA]</scope>
    <source>
        <strain evidence="1 2">MSMB2087WGS</strain>
    </source>
</reference>
<dbReference type="AlphaFoldDB" id="A0A102YD40"/>
<organism evidence="1 2">
    <name type="scientific">Burkholderia ubonensis</name>
    <dbReference type="NCBI Taxonomy" id="101571"/>
    <lineage>
        <taxon>Bacteria</taxon>
        <taxon>Pseudomonadati</taxon>
        <taxon>Pseudomonadota</taxon>
        <taxon>Betaproteobacteria</taxon>
        <taxon>Burkholderiales</taxon>
        <taxon>Burkholderiaceae</taxon>
        <taxon>Burkholderia</taxon>
        <taxon>Burkholderia cepacia complex</taxon>
    </lineage>
</organism>
<evidence type="ECO:0000313" key="1">
    <source>
        <dbReference type="EMBL" id="KWA81666.1"/>
    </source>
</evidence>